<name>A0A0L9VAJ7_PHAAN</name>
<evidence type="ECO:0000256" key="1">
    <source>
        <dbReference type="SAM" id="MobiDB-lite"/>
    </source>
</evidence>
<dbReference type="EMBL" id="CM003379">
    <property type="protein sequence ID" value="KOM52086.1"/>
    <property type="molecule type" value="Genomic_DNA"/>
</dbReference>
<evidence type="ECO:0000313" key="2">
    <source>
        <dbReference type="EMBL" id="KOM52086.1"/>
    </source>
</evidence>
<dbReference type="AlphaFoldDB" id="A0A0L9VAJ7"/>
<dbReference type="Proteomes" id="UP000053144">
    <property type="component" value="Chromosome 9"/>
</dbReference>
<organism evidence="2 3">
    <name type="scientific">Phaseolus angularis</name>
    <name type="common">Azuki bean</name>
    <name type="synonym">Vigna angularis</name>
    <dbReference type="NCBI Taxonomy" id="3914"/>
    <lineage>
        <taxon>Eukaryota</taxon>
        <taxon>Viridiplantae</taxon>
        <taxon>Streptophyta</taxon>
        <taxon>Embryophyta</taxon>
        <taxon>Tracheophyta</taxon>
        <taxon>Spermatophyta</taxon>
        <taxon>Magnoliopsida</taxon>
        <taxon>eudicotyledons</taxon>
        <taxon>Gunneridae</taxon>
        <taxon>Pentapetalae</taxon>
        <taxon>rosids</taxon>
        <taxon>fabids</taxon>
        <taxon>Fabales</taxon>
        <taxon>Fabaceae</taxon>
        <taxon>Papilionoideae</taxon>
        <taxon>50 kb inversion clade</taxon>
        <taxon>NPAAA clade</taxon>
        <taxon>indigoferoid/millettioid clade</taxon>
        <taxon>Phaseoleae</taxon>
        <taxon>Vigna</taxon>
    </lineage>
</organism>
<evidence type="ECO:0000313" key="3">
    <source>
        <dbReference type="Proteomes" id="UP000053144"/>
    </source>
</evidence>
<protein>
    <submittedName>
        <fullName evidence="2">Uncharacterized protein</fullName>
    </submittedName>
</protein>
<proteinExistence type="predicted"/>
<sequence length="101" mass="10906">MKMRKASRMEEELTNLTTALDGGGLRSDEDDDGGPAAATLVLGVAGTVAVTHDGDDEARFSRRSEGEDGCVKGWCDDDEKSFWEEDDDVAACGWSIWCAED</sequence>
<feature type="region of interest" description="Disordered" evidence="1">
    <location>
        <begin position="1"/>
        <end position="36"/>
    </location>
</feature>
<reference evidence="3" key="1">
    <citation type="journal article" date="2015" name="Proc. Natl. Acad. Sci. U.S.A.">
        <title>Genome sequencing of adzuki bean (Vigna angularis) provides insight into high starch and low fat accumulation and domestication.</title>
        <authorList>
            <person name="Yang K."/>
            <person name="Tian Z."/>
            <person name="Chen C."/>
            <person name="Luo L."/>
            <person name="Zhao B."/>
            <person name="Wang Z."/>
            <person name="Yu L."/>
            <person name="Li Y."/>
            <person name="Sun Y."/>
            <person name="Li W."/>
            <person name="Chen Y."/>
            <person name="Li Y."/>
            <person name="Zhang Y."/>
            <person name="Ai D."/>
            <person name="Zhao J."/>
            <person name="Shang C."/>
            <person name="Ma Y."/>
            <person name="Wu B."/>
            <person name="Wang M."/>
            <person name="Gao L."/>
            <person name="Sun D."/>
            <person name="Zhang P."/>
            <person name="Guo F."/>
            <person name="Wang W."/>
            <person name="Li Y."/>
            <person name="Wang J."/>
            <person name="Varshney R.K."/>
            <person name="Wang J."/>
            <person name="Ling H.Q."/>
            <person name="Wan P."/>
        </authorList>
    </citation>
    <scope>NUCLEOTIDE SEQUENCE</scope>
    <source>
        <strain evidence="3">cv. Jingnong 6</strain>
    </source>
</reference>
<accession>A0A0L9VAJ7</accession>
<gene>
    <name evidence="2" type="ORF">LR48_Vigan09g074500</name>
</gene>
<dbReference type="Gramene" id="KOM52086">
    <property type="protein sequence ID" value="KOM52086"/>
    <property type="gene ID" value="LR48_Vigan09g074500"/>
</dbReference>